<dbReference type="NCBIfam" id="TIGR00364">
    <property type="entry name" value="7-cyano-7-deazaguanine synthase QueC"/>
    <property type="match status" value="1"/>
</dbReference>
<accession>B8IAM4</accession>
<dbReference type="eggNOG" id="COG0603">
    <property type="taxonomic scope" value="Bacteria"/>
</dbReference>
<evidence type="ECO:0000313" key="12">
    <source>
        <dbReference type="EMBL" id="ACL61069.1"/>
    </source>
</evidence>
<dbReference type="STRING" id="460265.Mnod_6264"/>
<keyword evidence="6" id="KW-0862">Zinc</keyword>
<dbReference type="UniPathway" id="UPA00391"/>
<dbReference type="EMBL" id="CP001349">
    <property type="protein sequence ID" value="ACL61069.1"/>
    <property type="molecule type" value="Genomic_DNA"/>
</dbReference>
<dbReference type="RefSeq" id="WP_015932651.1">
    <property type="nucleotide sequence ID" value="NC_011894.1"/>
</dbReference>
<evidence type="ECO:0000313" key="13">
    <source>
        <dbReference type="Proteomes" id="UP000008207"/>
    </source>
</evidence>
<keyword evidence="2 11" id="KW-0436">Ligase</keyword>
<dbReference type="HOGENOM" id="CLU_081854_0_0_5"/>
<comment type="pathway">
    <text evidence="1 11">Purine metabolism; 7-cyano-7-deazaguanine biosynthesis.</text>
</comment>
<dbReference type="SUPFAM" id="SSF52402">
    <property type="entry name" value="Adenine nucleotide alpha hydrolases-like"/>
    <property type="match status" value="1"/>
</dbReference>
<dbReference type="EC" id="6.3.4.20" evidence="9 11"/>
<evidence type="ECO:0000256" key="1">
    <source>
        <dbReference type="ARBA" id="ARBA00005061"/>
    </source>
</evidence>
<dbReference type="Gene3D" id="3.40.50.620">
    <property type="entry name" value="HUPs"/>
    <property type="match status" value="1"/>
</dbReference>
<dbReference type="Proteomes" id="UP000008207">
    <property type="component" value="Chromosome"/>
</dbReference>
<evidence type="ECO:0000256" key="9">
    <source>
        <dbReference type="ARBA" id="ARBA00039149"/>
    </source>
</evidence>
<dbReference type="GO" id="GO:0046872">
    <property type="term" value="F:metal ion binding"/>
    <property type="evidence" value="ECO:0007669"/>
    <property type="project" value="UniProtKB-KW"/>
</dbReference>
<comment type="caution">
    <text evidence="11">Lacks conserved residue(s) required for the propagation of feature annotation.</text>
</comment>
<evidence type="ECO:0000256" key="5">
    <source>
        <dbReference type="ARBA" id="ARBA00022785"/>
    </source>
</evidence>
<dbReference type="InterPro" id="IPR018317">
    <property type="entry name" value="QueC"/>
</dbReference>
<dbReference type="InterPro" id="IPR014729">
    <property type="entry name" value="Rossmann-like_a/b/a_fold"/>
</dbReference>
<protein>
    <recommendedName>
        <fullName evidence="9 11">7-cyano-7-deazaguanine synthase</fullName>
        <ecNumber evidence="9 11">6.3.4.20</ecNumber>
    </recommendedName>
    <alternativeName>
        <fullName evidence="11">7-cyano-7-carbaguanine synthase</fullName>
    </alternativeName>
    <alternativeName>
        <fullName evidence="11">PreQ(0) synthase</fullName>
    </alternativeName>
    <alternativeName>
        <fullName evidence="11">Queuosine biosynthesis protein QueC</fullName>
    </alternativeName>
</protein>
<gene>
    <name evidence="11" type="primary">queC</name>
    <name evidence="12" type="ordered locus">Mnod_6264</name>
</gene>
<sequence>MSRALVVLSGGQDSTTCLFWAKQQFDEVHALTFDYGQRHARELEAAVTVAKMAGVASHEVLKLPDLLRSTSPLVDPGAALEQYASYEQMEETIGDRVELTFVPMRNALFLTIAANRAVALDCFNLVTGVCQQDNANYPDCRLDFVLAQQGTINQALGVGRFRIHTPLMHLTKAETVKLAGSLPGCWEALAYSHTAYDGAYPPTGRDHATLLRAEGFRQAGLPDPLVVRAYREGLMPLPETDNYDGVRASAA</sequence>
<proteinExistence type="inferred from homology"/>
<keyword evidence="3" id="KW-0479">Metal-binding</keyword>
<comment type="function">
    <text evidence="11">Catalyzes the ATP-dependent conversion of 7-carboxy-7-deazaguanine (CDG) to 7-cyano-7-deazaguanine (preQ(0)).</text>
</comment>
<evidence type="ECO:0000256" key="2">
    <source>
        <dbReference type="ARBA" id="ARBA00022598"/>
    </source>
</evidence>
<dbReference type="PANTHER" id="PTHR42914">
    <property type="entry name" value="7-CYANO-7-DEAZAGUANINE SYNTHASE"/>
    <property type="match status" value="1"/>
</dbReference>
<evidence type="ECO:0000256" key="6">
    <source>
        <dbReference type="ARBA" id="ARBA00022833"/>
    </source>
</evidence>
<dbReference type="PIRSF" id="PIRSF006293">
    <property type="entry name" value="ExsB"/>
    <property type="match status" value="1"/>
</dbReference>
<evidence type="ECO:0000256" key="8">
    <source>
        <dbReference type="ARBA" id="ARBA00037993"/>
    </source>
</evidence>
<keyword evidence="7 11" id="KW-0067">ATP-binding</keyword>
<dbReference type="HAMAP" id="MF_01633">
    <property type="entry name" value="QueC"/>
    <property type="match status" value="1"/>
</dbReference>
<evidence type="ECO:0000256" key="11">
    <source>
        <dbReference type="HAMAP-Rule" id="MF_01633"/>
    </source>
</evidence>
<reference evidence="12 13" key="1">
    <citation type="submission" date="2009-01" db="EMBL/GenBank/DDBJ databases">
        <title>Complete sequence of chromosome of Methylobacterium nodulans ORS 2060.</title>
        <authorList>
            <consortium name="US DOE Joint Genome Institute"/>
            <person name="Lucas S."/>
            <person name="Copeland A."/>
            <person name="Lapidus A."/>
            <person name="Glavina del Rio T."/>
            <person name="Dalin E."/>
            <person name="Tice H."/>
            <person name="Bruce D."/>
            <person name="Goodwin L."/>
            <person name="Pitluck S."/>
            <person name="Sims D."/>
            <person name="Brettin T."/>
            <person name="Detter J.C."/>
            <person name="Han C."/>
            <person name="Larimer F."/>
            <person name="Land M."/>
            <person name="Hauser L."/>
            <person name="Kyrpides N."/>
            <person name="Ivanova N."/>
            <person name="Marx C.J."/>
            <person name="Richardson P."/>
        </authorList>
    </citation>
    <scope>NUCLEOTIDE SEQUENCE [LARGE SCALE GENOMIC DNA]</scope>
    <source>
        <strain evidence="13">LMG 21967 / CNCM I-2342 / ORS 2060</strain>
    </source>
</reference>
<dbReference type="CDD" id="cd01995">
    <property type="entry name" value="QueC-like"/>
    <property type="match status" value="1"/>
</dbReference>
<keyword evidence="5 11" id="KW-0671">Queuosine biosynthesis</keyword>
<evidence type="ECO:0000256" key="4">
    <source>
        <dbReference type="ARBA" id="ARBA00022741"/>
    </source>
</evidence>
<dbReference type="GO" id="GO:0016879">
    <property type="term" value="F:ligase activity, forming carbon-nitrogen bonds"/>
    <property type="evidence" value="ECO:0007669"/>
    <property type="project" value="UniProtKB-UniRule"/>
</dbReference>
<comment type="similarity">
    <text evidence="8 11">Belongs to the QueC family.</text>
</comment>
<name>B8IAM4_METNO</name>
<comment type="catalytic activity">
    <reaction evidence="10 11">
        <text>7-carboxy-7-carbaguanine + NH4(+) + 2 ATP = 7-cyano-7-carbaguanine + 2 AMP + 2 diphosphate + 2 H(+)</text>
        <dbReference type="Rhea" id="RHEA:27982"/>
        <dbReference type="ChEBI" id="CHEBI:15378"/>
        <dbReference type="ChEBI" id="CHEBI:28938"/>
        <dbReference type="ChEBI" id="CHEBI:30616"/>
        <dbReference type="ChEBI" id="CHEBI:33019"/>
        <dbReference type="ChEBI" id="CHEBI:45075"/>
        <dbReference type="ChEBI" id="CHEBI:61036"/>
        <dbReference type="ChEBI" id="CHEBI:456215"/>
        <dbReference type="EC" id="6.3.4.20"/>
    </reaction>
</comment>
<dbReference type="Pfam" id="PF06508">
    <property type="entry name" value="QueC"/>
    <property type="match status" value="1"/>
</dbReference>
<keyword evidence="13" id="KW-1185">Reference proteome</keyword>
<dbReference type="AlphaFoldDB" id="B8IAM4"/>
<feature type="binding site" evidence="11">
    <location>
        <begin position="8"/>
        <end position="18"/>
    </location>
    <ligand>
        <name>ATP</name>
        <dbReference type="ChEBI" id="CHEBI:30616"/>
    </ligand>
</feature>
<organism evidence="12 13">
    <name type="scientific">Methylobacterium nodulans (strain LMG 21967 / CNCM I-2342 / ORS 2060)</name>
    <dbReference type="NCBI Taxonomy" id="460265"/>
    <lineage>
        <taxon>Bacteria</taxon>
        <taxon>Pseudomonadati</taxon>
        <taxon>Pseudomonadota</taxon>
        <taxon>Alphaproteobacteria</taxon>
        <taxon>Hyphomicrobiales</taxon>
        <taxon>Methylobacteriaceae</taxon>
        <taxon>Methylobacterium</taxon>
    </lineage>
</organism>
<keyword evidence="4 11" id="KW-0547">Nucleotide-binding</keyword>
<dbReference type="KEGG" id="mno:Mnod_6264"/>
<dbReference type="OrthoDB" id="9789567at2"/>
<dbReference type="PANTHER" id="PTHR42914:SF1">
    <property type="entry name" value="7-CYANO-7-DEAZAGUANINE SYNTHASE"/>
    <property type="match status" value="1"/>
</dbReference>
<evidence type="ECO:0000256" key="3">
    <source>
        <dbReference type="ARBA" id="ARBA00022723"/>
    </source>
</evidence>
<dbReference type="GO" id="GO:0005524">
    <property type="term" value="F:ATP binding"/>
    <property type="evidence" value="ECO:0007669"/>
    <property type="project" value="UniProtKB-UniRule"/>
</dbReference>
<dbReference type="GO" id="GO:0008616">
    <property type="term" value="P:tRNA queuosine(34) biosynthetic process"/>
    <property type="evidence" value="ECO:0007669"/>
    <property type="project" value="UniProtKB-UniRule"/>
</dbReference>
<evidence type="ECO:0000256" key="10">
    <source>
        <dbReference type="ARBA" id="ARBA00047890"/>
    </source>
</evidence>
<evidence type="ECO:0000256" key="7">
    <source>
        <dbReference type="ARBA" id="ARBA00022840"/>
    </source>
</evidence>